<proteinExistence type="inferred from homology"/>
<keyword evidence="7" id="KW-0496">Mitochondrion</keyword>
<keyword evidence="8" id="KW-0472">Membrane</keyword>
<keyword evidence="6" id="KW-0249">Electron transport</keyword>
<comment type="similarity">
    <text evidence="2">Belongs to the complex I LYR family.</text>
</comment>
<dbReference type="PANTHER" id="PTHR12964:SF0">
    <property type="entry name" value="NADH DEHYDROGENASE [UBIQUINONE] 1 ALPHA SUBCOMPLEX SUBUNIT 6"/>
    <property type="match status" value="1"/>
</dbReference>
<feature type="domain" description="Complex 1 LYR protein" evidence="9">
    <location>
        <begin position="22"/>
        <end position="80"/>
    </location>
</feature>
<dbReference type="Proteomes" id="UP001139887">
    <property type="component" value="Unassembled WGS sequence"/>
</dbReference>
<comment type="subcellular location">
    <subcellularLocation>
        <location evidence="1">Mitochondrion inner membrane</location>
        <topology evidence="1">Peripheral membrane protein</topology>
        <orientation evidence="1">Matrix side</orientation>
    </subcellularLocation>
</comment>
<evidence type="ECO:0000256" key="2">
    <source>
        <dbReference type="ARBA" id="ARBA00009508"/>
    </source>
</evidence>
<dbReference type="GO" id="GO:0006979">
    <property type="term" value="P:response to oxidative stress"/>
    <property type="evidence" value="ECO:0007669"/>
    <property type="project" value="TreeGrafter"/>
</dbReference>
<evidence type="ECO:0000256" key="8">
    <source>
        <dbReference type="ARBA" id="ARBA00023136"/>
    </source>
</evidence>
<keyword evidence="4" id="KW-0679">Respiratory chain</keyword>
<dbReference type="Pfam" id="PF05347">
    <property type="entry name" value="Complex1_LYR"/>
    <property type="match status" value="1"/>
</dbReference>
<keyword evidence="3" id="KW-0813">Transport</keyword>
<protein>
    <submittedName>
        <fullName evidence="10">Ndufa6 NADH-ubiquinone oxidoreductase subunit</fullName>
    </submittedName>
</protein>
<dbReference type="PANTHER" id="PTHR12964">
    <property type="entry name" value="NADH-UBIQUINONE OXIDOREDUCTASE B14 SUBUNIT"/>
    <property type="match status" value="1"/>
</dbReference>
<evidence type="ECO:0000313" key="11">
    <source>
        <dbReference type="Proteomes" id="UP001139887"/>
    </source>
</evidence>
<name>A0A9W8I890_9FUNG</name>
<gene>
    <name evidence="10" type="primary">NdufA6</name>
    <name evidence="10" type="ORF">IWW36_005188</name>
</gene>
<keyword evidence="11" id="KW-1185">Reference proteome</keyword>
<evidence type="ECO:0000256" key="6">
    <source>
        <dbReference type="ARBA" id="ARBA00022982"/>
    </source>
</evidence>
<dbReference type="EMBL" id="JANBUW010001080">
    <property type="protein sequence ID" value="KAJ2844444.1"/>
    <property type="molecule type" value="Genomic_DNA"/>
</dbReference>
<organism evidence="10 11">
    <name type="scientific">Coemansia brasiliensis</name>
    <dbReference type="NCBI Taxonomy" id="2650707"/>
    <lineage>
        <taxon>Eukaryota</taxon>
        <taxon>Fungi</taxon>
        <taxon>Fungi incertae sedis</taxon>
        <taxon>Zoopagomycota</taxon>
        <taxon>Kickxellomycotina</taxon>
        <taxon>Kickxellomycetes</taxon>
        <taxon>Kickxellales</taxon>
        <taxon>Kickxellaceae</taxon>
        <taxon>Coemansia</taxon>
    </lineage>
</organism>
<accession>A0A9W8I890</accession>
<dbReference type="GO" id="GO:0045271">
    <property type="term" value="C:respiratory chain complex I"/>
    <property type="evidence" value="ECO:0007669"/>
    <property type="project" value="InterPro"/>
</dbReference>
<evidence type="ECO:0000256" key="1">
    <source>
        <dbReference type="ARBA" id="ARBA00004443"/>
    </source>
</evidence>
<dbReference type="InterPro" id="IPR016488">
    <property type="entry name" value="NADH_Ub_cplx-1_asu_su-6"/>
</dbReference>
<sequence length="118" mass="14151">MPLIEPLVTRTSTSMADARTRAIHLYRLWQKNVPQIMIDYHLCMPQAVVRAKIREEFEKKRYVSDPRTIDVLLFKGRIEFEETYNVWKQYSHVLRYFDSNEADPQPDKFLDKFIEGRA</sequence>
<dbReference type="OrthoDB" id="14535at2759"/>
<evidence type="ECO:0000256" key="7">
    <source>
        <dbReference type="ARBA" id="ARBA00023128"/>
    </source>
</evidence>
<comment type="caution">
    <text evidence="10">The sequence shown here is derived from an EMBL/GenBank/DDBJ whole genome shotgun (WGS) entry which is preliminary data.</text>
</comment>
<evidence type="ECO:0000256" key="4">
    <source>
        <dbReference type="ARBA" id="ARBA00022660"/>
    </source>
</evidence>
<dbReference type="GO" id="GO:0005743">
    <property type="term" value="C:mitochondrial inner membrane"/>
    <property type="evidence" value="ECO:0007669"/>
    <property type="project" value="UniProtKB-SubCell"/>
</dbReference>
<dbReference type="InterPro" id="IPR045299">
    <property type="entry name" value="Complex1_LYR_NDUFA6_LYRM6"/>
</dbReference>
<dbReference type="CDD" id="cd20266">
    <property type="entry name" value="Complex1_LYR_NDUFA6_LYRM6"/>
    <property type="match status" value="1"/>
</dbReference>
<evidence type="ECO:0000256" key="3">
    <source>
        <dbReference type="ARBA" id="ARBA00022448"/>
    </source>
</evidence>
<evidence type="ECO:0000313" key="10">
    <source>
        <dbReference type="EMBL" id="KAJ2844444.1"/>
    </source>
</evidence>
<dbReference type="AlphaFoldDB" id="A0A9W8I890"/>
<keyword evidence="5" id="KW-0999">Mitochondrion inner membrane</keyword>
<evidence type="ECO:0000256" key="5">
    <source>
        <dbReference type="ARBA" id="ARBA00022792"/>
    </source>
</evidence>
<dbReference type="InterPro" id="IPR008011">
    <property type="entry name" value="Complex1_LYR_dom"/>
</dbReference>
<reference evidence="10" key="1">
    <citation type="submission" date="2022-07" db="EMBL/GenBank/DDBJ databases">
        <title>Phylogenomic reconstructions and comparative analyses of Kickxellomycotina fungi.</title>
        <authorList>
            <person name="Reynolds N.K."/>
            <person name="Stajich J.E."/>
            <person name="Barry K."/>
            <person name="Grigoriev I.V."/>
            <person name="Crous P."/>
            <person name="Smith M.E."/>
        </authorList>
    </citation>
    <scope>NUCLEOTIDE SEQUENCE</scope>
    <source>
        <strain evidence="10">NRRL 1566</strain>
    </source>
</reference>
<evidence type="ECO:0000259" key="9">
    <source>
        <dbReference type="Pfam" id="PF05347"/>
    </source>
</evidence>